<dbReference type="AlphaFoldDB" id="A0A2W1GCX4"/>
<sequence>MATTITTTPLSRTGRRNILTQIQARSRKQCWPSPQDSVGRFLVKIGGQSCWEAIGPARDIFLEIGPVVKEYLDKHSEPKPSWITWSLYMIGVAPESSTPTIIFCSENEEYRKDTRDIIKASGTLRRYAADGFALKHLPRAPDYNQLVQSASVSLTKGPKAKAPDESLFGPSVMSTSIRPDLGQRLYIHTIIDNIQTTRISTAGPMICIKGVECLLTAAHVFNDTPIQSHNIDNQLEDLFFSDSDSDDALEEPTPSFKTINPLTERDTTLSLHTEVTNTEETTELVDKSSTESTSVEVPEDASYIGDALILSSEGPQQGLDYALIRLRNRWRTDKGEDFLYPKDIYVRQRLFSPHGHVITVTASTGLNHGIISETPTYMRVPNAAVIQEVYCVRLVNPVANGDCGSWVFDVNSGRWRGHIVAGCPTIGTSYIVPVETVLEDIWKNLHRIKDRLKQFEEHEKDKMMEMLRQMIQETSPQSDEYNRGHMSDDEEYIIESDEEHIIDSDEEHIIDSAEELAMQERRRRRQNGGGRQGYDENVRQTRKDGVQKTDDKSGQQSHNDEQLYCKKLGQDYHGPRRQIPRREAQKWLHEEARPKRERKIQRERSWKDPWYYEILQKYHSRQDRSGICSGNDLPSRHIDSAEDIESHQISRDAKTGDGTDAYPYHNRPHFKPAEPSDPHDSSVDFRLEGDLKPGYNTESPQGGQDAKLGDSTRPSQEVPFPVFSSSAINTYYESASQDLPSTRLSTPEQDPSGPITGNYRSETIPHDHSNRRRPLARTESSALVVKQEEEDRIDYLSLCF</sequence>
<feature type="region of interest" description="Disordered" evidence="1">
    <location>
        <begin position="643"/>
        <end position="720"/>
    </location>
</feature>
<keyword evidence="5" id="KW-1185">Reference proteome</keyword>
<reference evidence="3" key="2">
    <citation type="submission" date="2021-05" db="EMBL/GenBank/DDBJ databases">
        <authorList>
            <person name="Moolhuijzen P.M."/>
            <person name="Moffat C.S."/>
        </authorList>
    </citation>
    <scope>NUCLEOTIDE SEQUENCE</scope>
    <source>
        <strain evidence="3">86-124</strain>
    </source>
</reference>
<evidence type="ECO:0000313" key="4">
    <source>
        <dbReference type="Proteomes" id="UP000245464"/>
    </source>
</evidence>
<dbReference type="Proteomes" id="UP000249757">
    <property type="component" value="Unassembled WGS sequence"/>
</dbReference>
<comment type="caution">
    <text evidence="2">The sequence shown here is derived from an EMBL/GenBank/DDBJ whole genome shotgun (WGS) entry which is preliminary data.</text>
</comment>
<evidence type="ECO:0000313" key="2">
    <source>
        <dbReference type="EMBL" id="KAF7570372.1"/>
    </source>
</evidence>
<feature type="region of interest" description="Disordered" evidence="1">
    <location>
        <begin position="735"/>
        <end position="787"/>
    </location>
</feature>
<organism evidence="2 4">
    <name type="scientific">Pyrenophora tritici-repentis</name>
    <dbReference type="NCBI Taxonomy" id="45151"/>
    <lineage>
        <taxon>Eukaryota</taxon>
        <taxon>Fungi</taxon>
        <taxon>Dikarya</taxon>
        <taxon>Ascomycota</taxon>
        <taxon>Pezizomycotina</taxon>
        <taxon>Dothideomycetes</taxon>
        <taxon>Pleosporomycetidae</taxon>
        <taxon>Pleosporales</taxon>
        <taxon>Pleosporineae</taxon>
        <taxon>Pleosporaceae</taxon>
        <taxon>Pyrenophora</taxon>
    </lineage>
</organism>
<name>A0A2W1GCX4_9PLEO</name>
<feature type="compositionally biased region" description="Basic and acidic residues" evidence="1">
    <location>
        <begin position="643"/>
        <end position="657"/>
    </location>
</feature>
<reference evidence="2 4" key="1">
    <citation type="journal article" date="2018" name="BMC Genomics">
        <title>Comparative genomics of the wheat fungal pathogen Pyrenophora tritici-repentis reveals chromosomal variations and genome plasticity.</title>
        <authorList>
            <person name="Moolhuijzen P."/>
            <person name="See P.T."/>
            <person name="Hane J.K."/>
            <person name="Shi G."/>
            <person name="Liu Z."/>
            <person name="Oliver R.P."/>
            <person name="Moffat C.S."/>
        </authorList>
    </citation>
    <scope>NUCLEOTIDE SEQUENCE [LARGE SCALE GENOMIC DNA]</scope>
    <source>
        <strain evidence="2">M4</strain>
    </source>
</reference>
<reference evidence="5" key="4">
    <citation type="journal article" date="2022" name="Microb. Genom.">
        <title>A global pangenome for the wheat fungal pathogen Pyrenophora tritici-repentis and prediction of effector protein structural homology.</title>
        <authorList>
            <person name="Moolhuijzen P.M."/>
            <person name="See P.T."/>
            <person name="Shi G."/>
            <person name="Powell H.R."/>
            <person name="Cockram J."/>
            <person name="Jorgensen L.N."/>
            <person name="Benslimane H."/>
            <person name="Strelkov S.E."/>
            <person name="Turner J."/>
            <person name="Liu Z."/>
            <person name="Moffat C.S."/>
        </authorList>
    </citation>
    <scope>NUCLEOTIDE SEQUENCE [LARGE SCALE GENOMIC DNA]</scope>
</reference>
<evidence type="ECO:0000313" key="3">
    <source>
        <dbReference type="EMBL" id="KAI1508272.1"/>
    </source>
</evidence>
<dbReference type="EMBL" id="NRDI02000027">
    <property type="protein sequence ID" value="KAI1508272.1"/>
    <property type="molecule type" value="Genomic_DNA"/>
</dbReference>
<feature type="compositionally biased region" description="Polar residues" evidence="1">
    <location>
        <begin position="735"/>
        <end position="749"/>
    </location>
</feature>
<dbReference type="EMBL" id="NQIK02000005">
    <property type="protein sequence ID" value="KAF7570372.1"/>
    <property type="molecule type" value="Genomic_DNA"/>
</dbReference>
<feature type="compositionally biased region" description="Basic and acidic residues" evidence="1">
    <location>
        <begin position="671"/>
        <end position="691"/>
    </location>
</feature>
<feature type="region of interest" description="Disordered" evidence="1">
    <location>
        <begin position="519"/>
        <end position="602"/>
    </location>
</feature>
<gene>
    <name evidence="3" type="ORF">Ptr86124_012760</name>
    <name evidence="2" type="ORF">PtrM4_103740</name>
</gene>
<evidence type="ECO:0000313" key="5">
    <source>
        <dbReference type="Proteomes" id="UP000249757"/>
    </source>
</evidence>
<evidence type="ECO:0000256" key="1">
    <source>
        <dbReference type="SAM" id="MobiDB-lite"/>
    </source>
</evidence>
<proteinExistence type="predicted"/>
<protein>
    <submittedName>
        <fullName evidence="2">Uncharacterized protein</fullName>
    </submittedName>
</protein>
<feature type="compositionally biased region" description="Basic and acidic residues" evidence="1">
    <location>
        <begin position="533"/>
        <end position="602"/>
    </location>
</feature>
<reference evidence="3" key="3">
    <citation type="journal article" date="2022" name="bioRxiv">
        <title>A global pangenome for the wheat fungal pathogen Pyrenophora tritici-repentis and prediction of effector protein structural homology.</title>
        <authorList>
            <person name="Moolhuijzen P."/>
            <person name="See P.T."/>
            <person name="Shi G."/>
            <person name="Powell H.R."/>
            <person name="Cockram J."/>
            <person name="Jorgensen L.N."/>
            <person name="Benslimane H."/>
            <person name="Strelkov S.E."/>
            <person name="Turner J."/>
            <person name="Liu Z."/>
            <person name="Moffat C.S."/>
        </authorList>
    </citation>
    <scope>NUCLEOTIDE SEQUENCE</scope>
    <source>
        <strain evidence="3">86-124</strain>
    </source>
</reference>
<dbReference type="Proteomes" id="UP000245464">
    <property type="component" value="Chromosome 5"/>
</dbReference>
<accession>A0A2W1GCX4</accession>